<dbReference type="EMBL" id="CM000616">
    <property type="protein sequence ID" value="EEC46416.1"/>
    <property type="molecule type" value="Genomic_DNA"/>
</dbReference>
<dbReference type="PANTHER" id="PTHR46928:SF1">
    <property type="entry name" value="MESENCHYME-SPECIFIC CELL SURFACE GLYCOPROTEIN"/>
    <property type="match status" value="1"/>
</dbReference>
<dbReference type="InterPro" id="IPR052956">
    <property type="entry name" value="Mesenchyme-surface_protein"/>
</dbReference>
<dbReference type="InterPro" id="IPR027372">
    <property type="entry name" value="Phytase-like_dom"/>
</dbReference>
<evidence type="ECO:0000313" key="4">
    <source>
        <dbReference type="Proteomes" id="UP000000759"/>
    </source>
</evidence>
<feature type="chain" id="PRO_5002852908" description="Phytase-like domain-containing protein" evidence="1">
    <location>
        <begin position="19"/>
        <end position="793"/>
    </location>
</feature>
<dbReference type="KEGG" id="pti:PHATRDRAFT_47612"/>
<evidence type="ECO:0000313" key="3">
    <source>
        <dbReference type="EMBL" id="EEC46416.1"/>
    </source>
</evidence>
<dbReference type="eggNOG" id="ENOG502SIDT">
    <property type="taxonomic scope" value="Eukaryota"/>
</dbReference>
<feature type="signal peptide" evidence="1">
    <location>
        <begin position="1"/>
        <end position="18"/>
    </location>
</feature>
<accession>B7G4A0</accession>
<dbReference type="AlphaFoldDB" id="B7G4A0"/>
<dbReference type="GeneID" id="7202819"/>
<reference evidence="4" key="2">
    <citation type="submission" date="2008-08" db="EMBL/GenBank/DDBJ databases">
        <authorList>
            <consortium name="Diatom Consortium"/>
            <person name="Grigoriev I."/>
            <person name="Grimwood J."/>
            <person name="Kuo A."/>
            <person name="Otillar R.P."/>
            <person name="Salamov A."/>
            <person name="Detter J.C."/>
            <person name="Lindquist E."/>
            <person name="Shapiro H."/>
            <person name="Lucas S."/>
            <person name="Glavina del Rio T."/>
            <person name="Pitluck S."/>
            <person name="Rokhsar D."/>
            <person name="Bowler C."/>
        </authorList>
    </citation>
    <scope>GENOME REANNOTATION</scope>
    <source>
        <strain evidence="4">CCAP 1055/1</strain>
    </source>
</reference>
<keyword evidence="1" id="KW-0732">Signal</keyword>
<dbReference type="InParanoid" id="B7G4A0"/>
<reference evidence="3 4" key="1">
    <citation type="journal article" date="2008" name="Nature">
        <title>The Phaeodactylum genome reveals the evolutionary history of diatom genomes.</title>
        <authorList>
            <person name="Bowler C."/>
            <person name="Allen A.E."/>
            <person name="Badger J.H."/>
            <person name="Grimwood J."/>
            <person name="Jabbari K."/>
            <person name="Kuo A."/>
            <person name="Maheswari U."/>
            <person name="Martens C."/>
            <person name="Maumus F."/>
            <person name="Otillar R.P."/>
            <person name="Rayko E."/>
            <person name="Salamov A."/>
            <person name="Vandepoele K."/>
            <person name="Beszteri B."/>
            <person name="Gruber A."/>
            <person name="Heijde M."/>
            <person name="Katinka M."/>
            <person name="Mock T."/>
            <person name="Valentin K."/>
            <person name="Verret F."/>
            <person name="Berges J.A."/>
            <person name="Brownlee C."/>
            <person name="Cadoret J.P."/>
            <person name="Chiovitti A."/>
            <person name="Choi C.J."/>
            <person name="Coesel S."/>
            <person name="De Martino A."/>
            <person name="Detter J.C."/>
            <person name="Durkin C."/>
            <person name="Falciatore A."/>
            <person name="Fournet J."/>
            <person name="Haruta M."/>
            <person name="Huysman M.J."/>
            <person name="Jenkins B.D."/>
            <person name="Jiroutova K."/>
            <person name="Jorgensen R.E."/>
            <person name="Joubert Y."/>
            <person name="Kaplan A."/>
            <person name="Kroger N."/>
            <person name="Kroth P.G."/>
            <person name="La Roche J."/>
            <person name="Lindquist E."/>
            <person name="Lommer M."/>
            <person name="Martin-Jezequel V."/>
            <person name="Lopez P.J."/>
            <person name="Lucas S."/>
            <person name="Mangogna M."/>
            <person name="McGinnis K."/>
            <person name="Medlin L.K."/>
            <person name="Montsant A."/>
            <person name="Oudot-Le Secq M.P."/>
            <person name="Napoli C."/>
            <person name="Obornik M."/>
            <person name="Parker M.S."/>
            <person name="Petit J.L."/>
            <person name="Porcel B.M."/>
            <person name="Poulsen N."/>
            <person name="Robison M."/>
            <person name="Rychlewski L."/>
            <person name="Rynearson T.A."/>
            <person name="Schmutz J."/>
            <person name="Shapiro H."/>
            <person name="Siaut M."/>
            <person name="Stanley M."/>
            <person name="Sussman M.R."/>
            <person name="Taylor A.R."/>
            <person name="Vardi A."/>
            <person name="von Dassow P."/>
            <person name="Vyverman W."/>
            <person name="Willis A."/>
            <person name="Wyrwicz L.S."/>
            <person name="Rokhsar D.S."/>
            <person name="Weissenbach J."/>
            <person name="Armbrust E.V."/>
            <person name="Green B.R."/>
            <person name="Van de Peer Y."/>
            <person name="Grigoriev I.V."/>
        </authorList>
    </citation>
    <scope>NUCLEOTIDE SEQUENCE [LARGE SCALE GENOMIC DNA]</scope>
    <source>
        <strain evidence="3 4">CCAP 1055/1</strain>
    </source>
</reference>
<dbReference type="HOGENOM" id="CLU_010077_0_0_1"/>
<feature type="domain" description="Phytase-like" evidence="2">
    <location>
        <begin position="446"/>
        <end position="732"/>
    </location>
</feature>
<dbReference type="InterPro" id="IPR015943">
    <property type="entry name" value="WD40/YVTN_repeat-like_dom_sf"/>
</dbReference>
<dbReference type="STRING" id="556484.B7G4A0"/>
<dbReference type="PANTHER" id="PTHR46928">
    <property type="entry name" value="MESENCHYME-SPECIFIC CELL SURFACE GLYCOPROTEIN"/>
    <property type="match status" value="1"/>
</dbReference>
<dbReference type="Proteomes" id="UP000000759">
    <property type="component" value="Chromosome 14"/>
</dbReference>
<gene>
    <name evidence="3" type="ORF">PHATRDRAFT_47612</name>
</gene>
<dbReference type="PaxDb" id="2850-Phatr47612"/>
<evidence type="ECO:0000259" key="2">
    <source>
        <dbReference type="Pfam" id="PF13449"/>
    </source>
</evidence>
<organism evidence="3 4">
    <name type="scientific">Phaeodactylum tricornutum (strain CCAP 1055/1)</name>
    <dbReference type="NCBI Taxonomy" id="556484"/>
    <lineage>
        <taxon>Eukaryota</taxon>
        <taxon>Sar</taxon>
        <taxon>Stramenopiles</taxon>
        <taxon>Ochrophyta</taxon>
        <taxon>Bacillariophyta</taxon>
        <taxon>Bacillariophyceae</taxon>
        <taxon>Bacillariophycidae</taxon>
        <taxon>Naviculales</taxon>
        <taxon>Phaeodactylaceae</taxon>
        <taxon>Phaeodactylum</taxon>
    </lineage>
</organism>
<dbReference type="SUPFAM" id="SSF75011">
    <property type="entry name" value="3-carboxy-cis,cis-mucoante lactonizing enzyme"/>
    <property type="match status" value="2"/>
</dbReference>
<dbReference type="OrthoDB" id="425936at2759"/>
<sequence length="793" mass="83853">MNLRCILPFLLASFSAGAFVFNRVATFNICTQIDPTCNTDTEAVAEIVDASPDGNTLLYTDGVAGNIGLVDISDPSNPVGLGTIDVGGEPTSVAVTGDGLYAVAAVNTSPDFVNVTGNLIVIDIESQLIVATLPLPGQPDSLKVSPDNQFIAIAIENERDEDLGDGAPPQMPPGSLVVVDKSDTDPTMWSTTLVNLTGLDGLRFPEDPEPEFVDISTDNVCVITLQENNGIVILDLASLSVLTSFSAGAVAEITQIDATEDDMISQTESLNDILREPDSAVFIGTDYFATADEGDLDGGSRGFTIFGLDGTVVYESGNFLEHATARYGHYPEGRSENKGNEPEGMTYSTFGDENLLFVLSERANTVYVFNVDPTDPSNVSFKQVLPSGVGPEGVTAIPSRNLLAVASEVDDRGAAIRSSITIYEYAEGTAAYPTLVSNNRADGTPIPFSALSGLAAADAPGIGGQAGILYSVDDSFYSKSRIFTIDVTSFPYAITNEMRVMDSDGVLAAAFPNSTLVNDDMTVNLDQEGIAVSREGGYWIANEGAGTVGDIENPVTTANFVVKVSTEGVIETVVTLPEEIDAIQVRFGFEGIAEYGDFIVVAFQRAWGEEANPRLGIYDTTSSTWKFVFYPLDTPSSQNGGWVGIGDLSPVGNGDFVVLERDNQGGPDAAIKKIYKISLGSMLEVEESTTVEKTLVRDVLPDLAASNGNIYEKLEGLAVTSEGEVWINNDNDGVDDNSGEQQLISLGMIVTIPEGTATPIEDSPTVSPVQGTSMANRVGHGGALLVFGFFALL</sequence>
<name>B7G4A0_PHATC</name>
<evidence type="ECO:0000256" key="1">
    <source>
        <dbReference type="SAM" id="SignalP"/>
    </source>
</evidence>
<dbReference type="Gene3D" id="2.130.10.10">
    <property type="entry name" value="YVTN repeat-like/Quinoprotein amine dehydrogenase"/>
    <property type="match status" value="1"/>
</dbReference>
<proteinExistence type="predicted"/>
<dbReference type="RefSeq" id="XP_002181876.1">
    <property type="nucleotide sequence ID" value="XM_002181840.1"/>
</dbReference>
<dbReference type="Pfam" id="PF13449">
    <property type="entry name" value="Phytase-like"/>
    <property type="match status" value="1"/>
</dbReference>
<protein>
    <recommendedName>
        <fullName evidence="2">Phytase-like domain-containing protein</fullName>
    </recommendedName>
</protein>
<keyword evidence="4" id="KW-1185">Reference proteome</keyword>